<reference evidence="3 4" key="1">
    <citation type="submission" date="2017-08" db="EMBL/GenBank/DDBJ databases">
        <title>Acidophilic green algal genome provides insights into adaptation to an acidic environment.</title>
        <authorList>
            <person name="Hirooka S."/>
            <person name="Hirose Y."/>
            <person name="Kanesaki Y."/>
            <person name="Higuchi S."/>
            <person name="Fujiwara T."/>
            <person name="Onuma R."/>
            <person name="Era A."/>
            <person name="Ohbayashi R."/>
            <person name="Uzuka A."/>
            <person name="Nozaki H."/>
            <person name="Yoshikawa H."/>
            <person name="Miyagishima S.Y."/>
        </authorList>
    </citation>
    <scope>NUCLEOTIDE SEQUENCE [LARGE SCALE GENOMIC DNA]</scope>
    <source>
        <strain evidence="3 4">NIES-2499</strain>
    </source>
</reference>
<dbReference type="PANTHER" id="PTHR46936">
    <property type="entry name" value="ARABINOSYLTRANSFERASE XEG113"/>
    <property type="match status" value="1"/>
</dbReference>
<comment type="caution">
    <text evidence="3">The sequence shown here is derived from an EMBL/GenBank/DDBJ whole genome shotgun (WGS) entry which is preliminary data.</text>
</comment>
<evidence type="ECO:0000259" key="2">
    <source>
        <dbReference type="Pfam" id="PF03407"/>
    </source>
</evidence>
<feature type="transmembrane region" description="Helical" evidence="1">
    <location>
        <begin position="12"/>
        <end position="30"/>
    </location>
</feature>
<evidence type="ECO:0000313" key="4">
    <source>
        <dbReference type="Proteomes" id="UP000232323"/>
    </source>
</evidence>
<keyword evidence="4" id="KW-1185">Reference proteome</keyword>
<dbReference type="GO" id="GO:0005794">
    <property type="term" value="C:Golgi apparatus"/>
    <property type="evidence" value="ECO:0007669"/>
    <property type="project" value="TreeGrafter"/>
</dbReference>
<dbReference type="Proteomes" id="UP000232323">
    <property type="component" value="Unassembled WGS sequence"/>
</dbReference>
<accession>A0A250X3S3</accession>
<dbReference type="InterPro" id="IPR053250">
    <property type="entry name" value="Glycosyltransferase_77"/>
</dbReference>
<dbReference type="GO" id="GO:0052325">
    <property type="term" value="P:cell wall pectin biosynthetic process"/>
    <property type="evidence" value="ECO:0007669"/>
    <property type="project" value="TreeGrafter"/>
</dbReference>
<dbReference type="Pfam" id="PF03407">
    <property type="entry name" value="Nucleotid_trans"/>
    <property type="match status" value="1"/>
</dbReference>
<dbReference type="PANTHER" id="PTHR46936:SF1">
    <property type="entry name" value="ARABINOSYLTRANSFERASE XEG113"/>
    <property type="match status" value="1"/>
</dbReference>
<dbReference type="GO" id="GO:0052636">
    <property type="term" value="F:arabinosyltransferase activity"/>
    <property type="evidence" value="ECO:0007669"/>
    <property type="project" value="TreeGrafter"/>
</dbReference>
<keyword evidence="1" id="KW-1133">Transmembrane helix</keyword>
<evidence type="ECO:0000256" key="1">
    <source>
        <dbReference type="SAM" id="Phobius"/>
    </source>
</evidence>
<keyword evidence="1" id="KW-0812">Transmembrane</keyword>
<evidence type="ECO:0000313" key="3">
    <source>
        <dbReference type="EMBL" id="GAX77569.1"/>
    </source>
</evidence>
<protein>
    <recommendedName>
        <fullName evidence="2">Nucleotide-diphospho-sugar transferase domain-containing protein</fullName>
    </recommendedName>
</protein>
<organism evidence="3 4">
    <name type="scientific">Chlamydomonas eustigma</name>
    <dbReference type="NCBI Taxonomy" id="1157962"/>
    <lineage>
        <taxon>Eukaryota</taxon>
        <taxon>Viridiplantae</taxon>
        <taxon>Chlorophyta</taxon>
        <taxon>core chlorophytes</taxon>
        <taxon>Chlorophyceae</taxon>
        <taxon>CS clade</taxon>
        <taxon>Chlamydomonadales</taxon>
        <taxon>Chlamydomonadaceae</taxon>
        <taxon>Chlamydomonas</taxon>
    </lineage>
</organism>
<feature type="domain" description="Nucleotide-diphospho-sugar transferase" evidence="2">
    <location>
        <begin position="140"/>
        <end position="361"/>
    </location>
</feature>
<keyword evidence="1" id="KW-0472">Membrane</keyword>
<dbReference type="InterPro" id="IPR005069">
    <property type="entry name" value="Nucl-diP-sugar_transferase"/>
</dbReference>
<dbReference type="OrthoDB" id="540503at2759"/>
<name>A0A250X3S3_9CHLO</name>
<dbReference type="AlphaFoldDB" id="A0A250X3S3"/>
<dbReference type="STRING" id="1157962.A0A250X3S3"/>
<proteinExistence type="predicted"/>
<gene>
    <name evidence="3" type="ORF">CEUSTIGMA_g5013.t1</name>
</gene>
<sequence>MVLAFNTPTDRLMSRIAITIFSLGALYGVYSFGRPLYWRFYATVWRPFEDVALSSGIKTLDYDPFSAAVMEKEEQLKKELANKTTAVPKIKKPFDINDYPLSKERVHGLLQDGYIMVTWANHHYLDFAKNWVYHVKKAGVTGYIVGAMDDDILKELADLEYNTWRMNSGIVKHDLGWGSPNFHKMGRVKISLIKEFLLLDVVVLISDIDTAWLQNPMPYFNRFPEAHILTSTDQLRETVSDDSLELFPEAGASFNIGIMMFRQASMAFVDDWIKKLEDPKMWDQTAFNDLVRLGATHSDRGMKNLWKGDNGKLVVGVLPASIFASGHMFFVQRKFQELGLKPYVAHATFQYSGTPGKRNRFRELLYWDDPPEYFDHPKGFIHLKIDIPKDMWEKSKGIQGIMLAPALVNHMKLVHYQLLRLRAGLLLATLTGRVLVMPPIWCEIDKYWAPLFDGNIPGSRFKKPFICPMDHVLDIEASWNRPMDVNAAGPHIEWKEYSFFENPRLTPAVNKSRLVAHACTGDCEGGTKVSPVKDAKVGVAAGVDVENLKEALTSPQALSYKVLEVSSGALDVLLPAWLTLPAPEKDKFMHRLRHYPSVVCCLQDNPGWVWYDLMNDIQHEDRFGRKFSGDKLKFFKGDSPAVAFEET</sequence>
<dbReference type="EMBL" id="BEGY01000025">
    <property type="protein sequence ID" value="GAX77569.1"/>
    <property type="molecule type" value="Genomic_DNA"/>
</dbReference>